<reference evidence="3" key="1">
    <citation type="submission" date="2021-11" db="EMBL/GenBank/DDBJ databases">
        <authorList>
            <person name="Bulgarelli D."/>
        </authorList>
    </citation>
    <scope>NUCLEOTIDE SEQUENCE</scope>
    <source>
        <strain evidence="3">Bi133</strain>
    </source>
</reference>
<evidence type="ECO:0000313" key="3">
    <source>
        <dbReference type="EMBL" id="CAH0156774.1"/>
    </source>
</evidence>
<dbReference type="InterPro" id="IPR022123">
    <property type="entry name" value="DUF3658"/>
</dbReference>
<dbReference type="AlphaFoldDB" id="A0A9W4KNF0"/>
<dbReference type="Pfam" id="PF08874">
    <property type="entry name" value="DUF1835"/>
    <property type="match status" value="1"/>
</dbReference>
<evidence type="ECO:0008006" key="5">
    <source>
        <dbReference type="Google" id="ProtNLM"/>
    </source>
</evidence>
<name>A0A9W4KNF0_9BACI</name>
<dbReference type="EMBL" id="CAKKMG010000006">
    <property type="protein sequence ID" value="CAH0156774.1"/>
    <property type="molecule type" value="Genomic_DNA"/>
</dbReference>
<gene>
    <name evidence="3" type="ORF">SRABI133_00848</name>
</gene>
<comment type="caution">
    <text evidence="3">The sequence shown here is derived from an EMBL/GenBank/DDBJ whole genome shotgun (WGS) entry which is preliminary data.</text>
</comment>
<organism evidence="3 4">
    <name type="scientific">Peribacillus simplex</name>
    <dbReference type="NCBI Taxonomy" id="1478"/>
    <lineage>
        <taxon>Bacteria</taxon>
        <taxon>Bacillati</taxon>
        <taxon>Bacillota</taxon>
        <taxon>Bacilli</taxon>
        <taxon>Bacillales</taxon>
        <taxon>Bacillaceae</taxon>
        <taxon>Peribacillus</taxon>
    </lineage>
</organism>
<protein>
    <recommendedName>
        <fullName evidence="5">DUF1835 domain-containing protein</fullName>
    </recommendedName>
</protein>
<evidence type="ECO:0000259" key="1">
    <source>
        <dbReference type="Pfam" id="PF08874"/>
    </source>
</evidence>
<feature type="domain" description="DUF1835" evidence="1">
    <location>
        <begin position="9"/>
        <end position="110"/>
    </location>
</feature>
<dbReference type="InterPro" id="IPR014973">
    <property type="entry name" value="DUF1835"/>
</dbReference>
<evidence type="ECO:0000259" key="2">
    <source>
        <dbReference type="Pfam" id="PF12395"/>
    </source>
</evidence>
<dbReference type="Proteomes" id="UP000789326">
    <property type="component" value="Unassembled WGS sequence"/>
</dbReference>
<evidence type="ECO:0000313" key="4">
    <source>
        <dbReference type="Proteomes" id="UP000789326"/>
    </source>
</evidence>
<feature type="domain" description="DUF3658" evidence="2">
    <location>
        <begin position="146"/>
        <end position="257"/>
    </location>
</feature>
<accession>A0A9W4KNF0</accession>
<dbReference type="Pfam" id="PF12395">
    <property type="entry name" value="DUF3658"/>
    <property type="match status" value="1"/>
</dbReference>
<proteinExistence type="predicted"/>
<sequence length="263" mass="30896">MSLSELGMENEEQVICFSDIFSIGPIWKLHDEFGVKQRIDWFRTRFLSEDDYYEMDYGKDFNKTKDKVCHVPEEATIFLWAGDSSHEQTGVRYVLYLLNNKRNKIILINTTKAYLEQFKDSNRVYSPLTTGGIPPEKLKSIYEKNKTNNPIAIEDRRKFHREWEALAEAQDVLRIWENGEVHGVDEDFYDPFIINKASKLHSQQKHRGFMKSARLVGEVMGHLEQYLGDEFIEYRVRHLINNGTFDIKGVPIAMRSYSIKLRS</sequence>